<reference evidence="2" key="1">
    <citation type="submission" date="2021-01" db="EMBL/GenBank/DDBJ databases">
        <authorList>
            <person name="Corre E."/>
            <person name="Pelletier E."/>
            <person name="Niang G."/>
            <person name="Scheremetjew M."/>
            <person name="Finn R."/>
            <person name="Kale V."/>
            <person name="Holt S."/>
            <person name="Cochrane G."/>
            <person name="Meng A."/>
            <person name="Brown T."/>
            <person name="Cohen L."/>
        </authorList>
    </citation>
    <scope>NUCLEOTIDE SEQUENCE</scope>
    <source>
        <strain evidence="2">NIES-2562</strain>
    </source>
</reference>
<dbReference type="PANTHER" id="PTHR11188">
    <property type="entry name" value="ARRESTIN DOMAIN CONTAINING PROTEIN"/>
    <property type="match status" value="1"/>
</dbReference>
<gene>
    <name evidence="2" type="ORF">PBIL07802_LOCUS30387</name>
</gene>
<evidence type="ECO:0000259" key="1">
    <source>
        <dbReference type="SMART" id="SM01017"/>
    </source>
</evidence>
<sequence length="486" mass="54238">MGIFSVFRTDAKIGIHTDKLVYYGGDLITGHILLQVMSPLDCKSVVLKVTGHEKTEWEEERVRYEGPPEHQREIWFKEQHEGKNEFFKNKVIVSDFNGTIAPGQYAFPFQYQLPQGIPGVFEYHEKYGRLGCKVEAAIRYKLKATLDVGGFFMKDLKAKIHAVVHERKDPSIKPAYGENTSTVRLLGCIPKGKATLKAWFNNVSYTMGEVAYVKADISNDSKRDIGSMNTVLMREIIIRGRGFNNRHTIKGEVLKNKYPGVKALEKSEQDLPLQLNVAQPTANGNLISCRYWLDIECDISFAPDIEVHMPVEIFGELPTSLVLPSSFSTIFSVTASHLTPHACLNWSRSVVPVVPTRGTTPPSASASYPPHTCCIAAQRTLVHLRGHSSSATLPPHSLTRSPARLSSPMSHLRTSYFFLSFPYSASLSHPFLFLCPLLTHSSTLSRFSSLRPLPSHFLLRSFNAAPQPEVSGVILEGWEGALPWQA</sequence>
<proteinExistence type="predicted"/>
<dbReference type="Gene3D" id="2.60.40.640">
    <property type="match status" value="2"/>
</dbReference>
<dbReference type="AlphaFoldDB" id="A0A7S3GJ53"/>
<dbReference type="SMART" id="SM01017">
    <property type="entry name" value="Arrestin_C"/>
    <property type="match status" value="1"/>
</dbReference>
<dbReference type="Pfam" id="PF00339">
    <property type="entry name" value="Arrestin_N"/>
    <property type="match status" value="1"/>
</dbReference>
<dbReference type="GO" id="GO:0015031">
    <property type="term" value="P:protein transport"/>
    <property type="evidence" value="ECO:0007669"/>
    <property type="project" value="TreeGrafter"/>
</dbReference>
<feature type="domain" description="Arrestin C-terminal-like" evidence="1">
    <location>
        <begin position="190"/>
        <end position="318"/>
    </location>
</feature>
<dbReference type="GO" id="GO:0005737">
    <property type="term" value="C:cytoplasm"/>
    <property type="evidence" value="ECO:0007669"/>
    <property type="project" value="TreeGrafter"/>
</dbReference>
<dbReference type="PANTHER" id="PTHR11188:SF17">
    <property type="entry name" value="FI21816P1"/>
    <property type="match status" value="1"/>
</dbReference>
<accession>A0A7S3GJ53</accession>
<dbReference type="InterPro" id="IPR014752">
    <property type="entry name" value="Arrestin-like_C"/>
</dbReference>
<dbReference type="Pfam" id="PF02752">
    <property type="entry name" value="Arrestin_C"/>
    <property type="match status" value="1"/>
</dbReference>
<organism evidence="2">
    <name type="scientific">Palpitomonas bilix</name>
    <dbReference type="NCBI Taxonomy" id="652834"/>
    <lineage>
        <taxon>Eukaryota</taxon>
        <taxon>Eukaryota incertae sedis</taxon>
    </lineage>
</organism>
<name>A0A7S3GJ53_9EUKA</name>
<protein>
    <recommendedName>
        <fullName evidence="1">Arrestin C-terminal-like domain-containing protein</fullName>
    </recommendedName>
</protein>
<dbReference type="InterPro" id="IPR011021">
    <property type="entry name" value="Arrestin-like_N"/>
</dbReference>
<evidence type="ECO:0000313" key="2">
    <source>
        <dbReference type="EMBL" id="CAE0268040.1"/>
    </source>
</evidence>
<dbReference type="EMBL" id="HBIB01046219">
    <property type="protein sequence ID" value="CAE0268040.1"/>
    <property type="molecule type" value="Transcribed_RNA"/>
</dbReference>
<dbReference type="SUPFAM" id="SSF81296">
    <property type="entry name" value="E set domains"/>
    <property type="match status" value="2"/>
</dbReference>
<dbReference type="InterPro" id="IPR014756">
    <property type="entry name" value="Ig_E-set"/>
</dbReference>
<dbReference type="InterPro" id="IPR011022">
    <property type="entry name" value="Arrestin_C-like"/>
</dbReference>
<dbReference type="InterPro" id="IPR050357">
    <property type="entry name" value="Arrestin_domain-protein"/>
</dbReference>